<gene>
    <name evidence="2" type="ORF">SDC9_102107</name>
</gene>
<evidence type="ECO:0000256" key="1">
    <source>
        <dbReference type="SAM" id="MobiDB-lite"/>
    </source>
</evidence>
<reference evidence="2" key="1">
    <citation type="submission" date="2019-08" db="EMBL/GenBank/DDBJ databases">
        <authorList>
            <person name="Kucharzyk K."/>
            <person name="Murdoch R.W."/>
            <person name="Higgins S."/>
            <person name="Loffler F."/>
        </authorList>
    </citation>
    <scope>NUCLEOTIDE SEQUENCE</scope>
</reference>
<protein>
    <submittedName>
        <fullName evidence="2">Uncharacterized protein</fullName>
    </submittedName>
</protein>
<accession>A0A645AWN3</accession>
<comment type="caution">
    <text evidence="2">The sequence shown here is derived from an EMBL/GenBank/DDBJ whole genome shotgun (WGS) entry which is preliminary data.</text>
</comment>
<proteinExistence type="predicted"/>
<dbReference type="AlphaFoldDB" id="A0A645AWN3"/>
<evidence type="ECO:0000313" key="2">
    <source>
        <dbReference type="EMBL" id="MPM55313.1"/>
    </source>
</evidence>
<organism evidence="2">
    <name type="scientific">bioreactor metagenome</name>
    <dbReference type="NCBI Taxonomy" id="1076179"/>
    <lineage>
        <taxon>unclassified sequences</taxon>
        <taxon>metagenomes</taxon>
        <taxon>ecological metagenomes</taxon>
    </lineage>
</organism>
<dbReference type="EMBL" id="VSSQ01015217">
    <property type="protein sequence ID" value="MPM55313.1"/>
    <property type="molecule type" value="Genomic_DNA"/>
</dbReference>
<feature type="region of interest" description="Disordered" evidence="1">
    <location>
        <begin position="39"/>
        <end position="67"/>
    </location>
</feature>
<name>A0A645AWN3_9ZZZZ</name>
<sequence>MPLQKFLCVELAAFQHGSGLSGTEYGKALIPEVIRQTGHKRNFRADDHEADGMSPQNGEKLPGGQTG</sequence>